<keyword evidence="3" id="KW-0418">Kinase</keyword>
<accession>A0A0G3GSU6</accession>
<dbReference type="EMBL" id="CP011541">
    <property type="protein sequence ID" value="AKK04251.1"/>
    <property type="molecule type" value="Genomic_DNA"/>
</dbReference>
<evidence type="ECO:0000259" key="5">
    <source>
        <dbReference type="Pfam" id="PF13657"/>
    </source>
</evidence>
<dbReference type="Pfam" id="PF07804">
    <property type="entry name" value="HipA_C"/>
    <property type="match status" value="1"/>
</dbReference>
<evidence type="ECO:0000256" key="2">
    <source>
        <dbReference type="ARBA" id="ARBA00022679"/>
    </source>
</evidence>
<name>A0A0G3GSU6_9CORY</name>
<dbReference type="InterPro" id="IPR017508">
    <property type="entry name" value="HipA_N1"/>
</dbReference>
<dbReference type="PATRIC" id="fig|1050174.4.peg.2452"/>
<feature type="domain" description="HipA N-terminal subdomain 1" evidence="5">
    <location>
        <begin position="4"/>
        <end position="101"/>
    </location>
</feature>
<dbReference type="GO" id="GO:0005829">
    <property type="term" value="C:cytosol"/>
    <property type="evidence" value="ECO:0007669"/>
    <property type="project" value="TreeGrafter"/>
</dbReference>
<sequence>MNGDVWVDGRLAATLMRVEAGVEFSYTEDYLERPGRAVATTLPVTRDPVRTFAGALPPFFAGLLPEGRRLSVLRRSIKASADDELALLLAVGTNLVGNIQVVPSGTVPPSLVDVDNSAHIDLDAPNLDLRNVFTEVGNPDAHGLAGIQEKASGRTIAVPIGVGTIVKVSPPEFPRLVENEYSCLKAFASMKWGRGHVVDAKVIEDSRGMRALVVRRFDSNGTVKYPVEDASQLLGRYPADKYEVSWEELTHGVLAVTTTPKLAARSLALQLAFGWLSGNGDIHAKNISVVDYGRGFEVAPAYDLPSTVPYGDMTLALPVMGNREGLSRKRFLAYCESIGLAEKVANDVATQALAATANLGAELVRACAFDARRERDLLRVLRRRRQHW</sequence>
<dbReference type="NCBIfam" id="TIGR03071">
    <property type="entry name" value="couple_hipA"/>
    <property type="match status" value="1"/>
</dbReference>
<dbReference type="STRING" id="1050174.CEPID_12140"/>
<dbReference type="AlphaFoldDB" id="A0A0G3GSU6"/>
<dbReference type="InterPro" id="IPR012893">
    <property type="entry name" value="HipA-like_C"/>
</dbReference>
<keyword evidence="7" id="KW-1185">Reference proteome</keyword>
<dbReference type="Proteomes" id="UP000035368">
    <property type="component" value="Chromosome"/>
</dbReference>
<feature type="domain" description="HipA-like C-terminal" evidence="4">
    <location>
        <begin position="144"/>
        <end position="355"/>
    </location>
</feature>
<evidence type="ECO:0000256" key="3">
    <source>
        <dbReference type="ARBA" id="ARBA00022777"/>
    </source>
</evidence>
<dbReference type="OrthoDB" id="3182374at2"/>
<dbReference type="EC" id="2.7.11.1" evidence="6"/>
<dbReference type="GO" id="GO:0004674">
    <property type="term" value="F:protein serine/threonine kinase activity"/>
    <property type="evidence" value="ECO:0007669"/>
    <property type="project" value="UniProtKB-EC"/>
</dbReference>
<evidence type="ECO:0000313" key="7">
    <source>
        <dbReference type="Proteomes" id="UP000035368"/>
    </source>
</evidence>
<organism evidence="6 7">
    <name type="scientific">Corynebacterium epidermidicanis</name>
    <dbReference type="NCBI Taxonomy" id="1050174"/>
    <lineage>
        <taxon>Bacteria</taxon>
        <taxon>Bacillati</taxon>
        <taxon>Actinomycetota</taxon>
        <taxon>Actinomycetes</taxon>
        <taxon>Mycobacteriales</taxon>
        <taxon>Corynebacteriaceae</taxon>
        <taxon>Corynebacterium</taxon>
    </lineage>
</organism>
<dbReference type="PANTHER" id="PTHR37419">
    <property type="entry name" value="SERINE/THREONINE-PROTEIN KINASE TOXIN HIPA"/>
    <property type="match status" value="1"/>
</dbReference>
<evidence type="ECO:0000259" key="4">
    <source>
        <dbReference type="Pfam" id="PF07804"/>
    </source>
</evidence>
<dbReference type="Pfam" id="PF13657">
    <property type="entry name" value="Couple_hipA"/>
    <property type="match status" value="1"/>
</dbReference>
<dbReference type="KEGG" id="cei:CEPID_12140"/>
<dbReference type="InterPro" id="IPR052028">
    <property type="entry name" value="HipA_Ser/Thr_kinase"/>
</dbReference>
<evidence type="ECO:0000256" key="1">
    <source>
        <dbReference type="ARBA" id="ARBA00010164"/>
    </source>
</evidence>
<reference evidence="6 7" key="1">
    <citation type="submission" date="2015-05" db="EMBL/GenBank/DDBJ databases">
        <title>Complete genome sequence of Corynebacterium epidermidicanis DSM 45586, isolated from the skin of a dog suffering from pruritus.</title>
        <authorList>
            <person name="Ruckert C."/>
            <person name="Albersmeier A."/>
            <person name="Winkler A."/>
            <person name="Tauch A."/>
        </authorList>
    </citation>
    <scope>NUCLEOTIDE SEQUENCE [LARGE SCALE GENOMIC DNA]</scope>
    <source>
        <strain evidence="6 7">DSM 45586</strain>
    </source>
</reference>
<protein>
    <submittedName>
        <fullName evidence="6">HipA domain-containing protein</fullName>
        <ecNumber evidence="6">2.7.11.1</ecNumber>
    </submittedName>
</protein>
<gene>
    <name evidence="6" type="ORF">CEPID_12140</name>
</gene>
<proteinExistence type="inferred from homology"/>
<dbReference type="RefSeq" id="WP_083984469.1">
    <property type="nucleotide sequence ID" value="NZ_CP011541.1"/>
</dbReference>
<evidence type="ECO:0000313" key="6">
    <source>
        <dbReference type="EMBL" id="AKK04251.1"/>
    </source>
</evidence>
<comment type="similarity">
    <text evidence="1">Belongs to the HipA Ser/Thr kinase family.</text>
</comment>
<dbReference type="PANTHER" id="PTHR37419:SF1">
    <property type="entry name" value="SERINE_THREONINE-PROTEIN KINASE TOXIN HIPA"/>
    <property type="match status" value="1"/>
</dbReference>
<keyword evidence="2 6" id="KW-0808">Transferase</keyword>